<reference evidence="4" key="1">
    <citation type="submission" date="2020-08" db="EMBL/GenBank/DDBJ databases">
        <title>Multicomponent nature underlies the extraordinary mechanical properties of spider dragline silk.</title>
        <authorList>
            <person name="Kono N."/>
            <person name="Nakamura H."/>
            <person name="Mori M."/>
            <person name="Yoshida Y."/>
            <person name="Ohtoshi R."/>
            <person name="Malay A.D."/>
            <person name="Moran D.A.P."/>
            <person name="Tomita M."/>
            <person name="Numata K."/>
            <person name="Arakawa K."/>
        </authorList>
    </citation>
    <scope>NUCLEOTIDE SEQUENCE</scope>
</reference>
<evidence type="ECO:0000313" key="4">
    <source>
        <dbReference type="EMBL" id="GFY51440.1"/>
    </source>
</evidence>
<protein>
    <submittedName>
        <fullName evidence="4">Zonadhesin</fullName>
    </submittedName>
</protein>
<comment type="caution">
    <text evidence="4">The sequence shown here is derived from an EMBL/GenBank/DDBJ whole genome shotgun (WGS) entry which is preliminary data.</text>
</comment>
<dbReference type="CDD" id="cd19941">
    <property type="entry name" value="TIL"/>
    <property type="match status" value="5"/>
</dbReference>
<dbReference type="PANTHER" id="PTHR23259:SF70">
    <property type="entry name" value="ACCESSORY GLAND PROTEIN ACP62F-RELATED"/>
    <property type="match status" value="1"/>
</dbReference>
<dbReference type="SUPFAM" id="SSF57567">
    <property type="entry name" value="Serine protease inhibitors"/>
    <property type="match status" value="5"/>
</dbReference>
<dbReference type="OrthoDB" id="6425171at2759"/>
<organism evidence="4 5">
    <name type="scientific">Trichonephila inaurata madagascariensis</name>
    <dbReference type="NCBI Taxonomy" id="2747483"/>
    <lineage>
        <taxon>Eukaryota</taxon>
        <taxon>Metazoa</taxon>
        <taxon>Ecdysozoa</taxon>
        <taxon>Arthropoda</taxon>
        <taxon>Chelicerata</taxon>
        <taxon>Arachnida</taxon>
        <taxon>Araneae</taxon>
        <taxon>Araneomorphae</taxon>
        <taxon>Entelegynae</taxon>
        <taxon>Araneoidea</taxon>
        <taxon>Nephilidae</taxon>
        <taxon>Trichonephila</taxon>
        <taxon>Trichonephila inaurata</taxon>
    </lineage>
</organism>
<keyword evidence="5" id="KW-1185">Reference proteome</keyword>
<dbReference type="Gene3D" id="2.10.25.10">
    <property type="entry name" value="Laminin"/>
    <property type="match status" value="5"/>
</dbReference>
<dbReference type="AlphaFoldDB" id="A0A8X6XD74"/>
<feature type="domain" description="TIL" evidence="3">
    <location>
        <begin position="161"/>
        <end position="216"/>
    </location>
</feature>
<dbReference type="Proteomes" id="UP000886998">
    <property type="component" value="Unassembled WGS sequence"/>
</dbReference>
<proteinExistence type="predicted"/>
<dbReference type="InterPro" id="IPR002919">
    <property type="entry name" value="TIL_dom"/>
</dbReference>
<evidence type="ECO:0000256" key="2">
    <source>
        <dbReference type="ARBA" id="ARBA00023157"/>
    </source>
</evidence>
<feature type="domain" description="TIL" evidence="3">
    <location>
        <begin position="22"/>
        <end position="73"/>
    </location>
</feature>
<keyword evidence="1" id="KW-0646">Protease inhibitor</keyword>
<keyword evidence="2" id="KW-1015">Disulfide bond</keyword>
<name>A0A8X6XD74_9ARAC</name>
<feature type="domain" description="TIL" evidence="3">
    <location>
        <begin position="85"/>
        <end position="139"/>
    </location>
</feature>
<dbReference type="PANTHER" id="PTHR23259">
    <property type="entry name" value="RIDDLE"/>
    <property type="match status" value="1"/>
</dbReference>
<dbReference type="EMBL" id="BMAV01008085">
    <property type="protein sequence ID" value="GFY51440.1"/>
    <property type="molecule type" value="Genomic_DNA"/>
</dbReference>
<feature type="domain" description="TIL" evidence="3">
    <location>
        <begin position="295"/>
        <end position="350"/>
    </location>
</feature>
<dbReference type="Pfam" id="PF01826">
    <property type="entry name" value="TIL"/>
    <property type="match status" value="5"/>
</dbReference>
<accession>A0A8X6XD74</accession>
<dbReference type="GO" id="GO:0030414">
    <property type="term" value="F:peptidase inhibitor activity"/>
    <property type="evidence" value="ECO:0007669"/>
    <property type="project" value="UniProtKB-KW"/>
</dbReference>
<evidence type="ECO:0000313" key="5">
    <source>
        <dbReference type="Proteomes" id="UP000886998"/>
    </source>
</evidence>
<evidence type="ECO:0000259" key="3">
    <source>
        <dbReference type="Pfam" id="PF01826"/>
    </source>
</evidence>
<evidence type="ECO:0000256" key="1">
    <source>
        <dbReference type="ARBA" id="ARBA00022690"/>
    </source>
</evidence>
<feature type="domain" description="TIL" evidence="3">
    <location>
        <begin position="229"/>
        <end position="284"/>
    </location>
</feature>
<sequence>MFRSILTTSFTNFRSEWGQSVCPPNEEVVECINFCNTCEDGATCYGEVCLPGCDCLPGYLRNDEGECIPRGFCPLPEEEESHPVCPQNEHFDECSAHCQKNCRNYNQSIMCLAVCTSGCKCNKGLVRGPHNRCIRPEQCPAQPTKGPSLDTDSIQTNERRCRINELFVGCSAHCQKNCSNYNLSAVPCSKKCVPGCVCMTGLVRGPKGNCIPPRNCPSRNSPTFVPKQCKANEEYSICEAHCQRNCFNYKLPILPCTKICISGCICKKGLVRGPKGDCIKPRACPSEGSRKPHRCPIFEEYSKCEAHCQRNCYNYKNTNLPCPKICVRGCVCKQGLVRGPKGKCIFPQECYPLG</sequence>
<gene>
    <name evidence="4" type="ORF">TNIN_265531</name>
</gene>
<dbReference type="InterPro" id="IPR051368">
    <property type="entry name" value="SerProtInhib-TIL_Domain"/>
</dbReference>
<dbReference type="InterPro" id="IPR036084">
    <property type="entry name" value="Ser_inhib-like_sf"/>
</dbReference>